<evidence type="ECO:0000256" key="1">
    <source>
        <dbReference type="ARBA" id="ARBA00022516"/>
    </source>
</evidence>
<dbReference type="EMBL" id="JADGII010000004">
    <property type="protein sequence ID" value="MBF0636282.1"/>
    <property type="molecule type" value="Genomic_DNA"/>
</dbReference>
<evidence type="ECO:0000256" key="7">
    <source>
        <dbReference type="HAMAP-Rule" id="MF_00523"/>
    </source>
</evidence>
<organism evidence="10 11">
    <name type="scientific">Prosthecochloris ethylica</name>
    <dbReference type="NCBI Taxonomy" id="2743976"/>
    <lineage>
        <taxon>Bacteria</taxon>
        <taxon>Pseudomonadati</taxon>
        <taxon>Chlorobiota</taxon>
        <taxon>Chlorobiia</taxon>
        <taxon>Chlorobiales</taxon>
        <taxon>Chlorobiaceae</taxon>
        <taxon>Prosthecochloris</taxon>
    </lineage>
</organism>
<reference evidence="10 11" key="1">
    <citation type="journal article" date="2020" name="Microorganisms">
        <title>Simultaneous Genome Sequencing of Prosthecochloris ethylica and Desulfuromonas acetoxidans within a Syntrophic Mixture Reveals Unique Pili and Protein Interactions.</title>
        <authorList>
            <person name="Kyndt J.A."/>
            <person name="Van Beeumen J.J."/>
            <person name="Meyer T.E."/>
        </authorList>
    </citation>
    <scope>NUCLEOTIDE SEQUENCE [LARGE SCALE GENOMIC DNA]</scope>
    <source>
        <strain evidence="10 11">N3</strain>
    </source>
</reference>
<dbReference type="NCBIfam" id="TIGR01853">
    <property type="entry name" value="lipid_A_lpxD"/>
    <property type="match status" value="1"/>
</dbReference>
<evidence type="ECO:0000256" key="3">
    <source>
        <dbReference type="ARBA" id="ARBA00022679"/>
    </source>
</evidence>
<dbReference type="EC" id="2.3.1.191" evidence="7"/>
<keyword evidence="3 7" id="KW-0808">Transferase</keyword>
<comment type="catalytic activity">
    <reaction evidence="7">
        <text>a UDP-3-O-[(3R)-3-hydroxyacyl]-alpha-D-glucosamine + a (3R)-hydroxyacyl-[ACP] = a UDP-2-N,3-O-bis[(3R)-3-hydroxyacyl]-alpha-D-glucosamine + holo-[ACP] + H(+)</text>
        <dbReference type="Rhea" id="RHEA:53836"/>
        <dbReference type="Rhea" id="RHEA-COMP:9685"/>
        <dbReference type="Rhea" id="RHEA-COMP:9945"/>
        <dbReference type="ChEBI" id="CHEBI:15378"/>
        <dbReference type="ChEBI" id="CHEBI:64479"/>
        <dbReference type="ChEBI" id="CHEBI:78827"/>
        <dbReference type="ChEBI" id="CHEBI:137740"/>
        <dbReference type="ChEBI" id="CHEBI:137748"/>
        <dbReference type="EC" id="2.3.1.191"/>
    </reaction>
</comment>
<keyword evidence="4 7" id="KW-0677">Repeat</keyword>
<dbReference type="CDD" id="cd03352">
    <property type="entry name" value="LbH_LpxD"/>
    <property type="match status" value="1"/>
</dbReference>
<dbReference type="InterPro" id="IPR020573">
    <property type="entry name" value="UDP_GlcNAc_AcTrfase_non-rep"/>
</dbReference>
<evidence type="ECO:0000256" key="6">
    <source>
        <dbReference type="ARBA" id="ARBA00023315"/>
    </source>
</evidence>
<dbReference type="Pfam" id="PF14602">
    <property type="entry name" value="Hexapep_2"/>
    <property type="match status" value="1"/>
</dbReference>
<dbReference type="InterPro" id="IPR011004">
    <property type="entry name" value="Trimer_LpxA-like_sf"/>
</dbReference>
<dbReference type="Gene3D" id="2.160.10.10">
    <property type="entry name" value="Hexapeptide repeat proteins"/>
    <property type="match status" value="1"/>
</dbReference>
<protein>
    <recommendedName>
        <fullName evidence="7">UDP-3-O-acylglucosamine N-acyltransferase</fullName>
        <ecNumber evidence="7">2.3.1.191</ecNumber>
    </recommendedName>
</protein>
<keyword evidence="2 7" id="KW-0441">Lipid A biosynthesis</keyword>
<dbReference type="Proteomes" id="UP000619838">
    <property type="component" value="Unassembled WGS sequence"/>
</dbReference>
<keyword evidence="11" id="KW-1185">Reference proteome</keyword>
<accession>A0ABR9XQF2</accession>
<name>A0ABR9XQF2_9CHLB</name>
<comment type="caution">
    <text evidence="10">The sequence shown here is derived from an EMBL/GenBank/DDBJ whole genome shotgun (WGS) entry which is preliminary data.</text>
</comment>
<proteinExistence type="inferred from homology"/>
<comment type="similarity">
    <text evidence="7">Belongs to the transferase hexapeptide repeat family. LpxD subfamily.</text>
</comment>
<dbReference type="PANTHER" id="PTHR43378:SF2">
    <property type="entry name" value="UDP-3-O-ACYLGLUCOSAMINE N-ACYLTRANSFERASE 1, MITOCHONDRIAL-RELATED"/>
    <property type="match status" value="1"/>
</dbReference>
<evidence type="ECO:0000256" key="8">
    <source>
        <dbReference type="SAM" id="Coils"/>
    </source>
</evidence>
<keyword evidence="8" id="KW-0175">Coiled coil</keyword>
<dbReference type="HAMAP" id="MF_00523">
    <property type="entry name" value="LpxD"/>
    <property type="match status" value="1"/>
</dbReference>
<sequence length="351" mass="36919">MKVYDLQRYLKQFFEEVELVGDGDIVITRPAKIEEAGEGEVSFVANEKYRKYIGSTGASLLVVGQQITPDQYSKRCAFLKVKDPYTAFVFLLEKFASSPAPAAPGIASTAVVGKHVELGSNVAVGEYAVIGDGCRIGDNCIVGAHSVLLSGVSLGEGCLLFPHVVCYHGVRLGNRVTVHSGAVVGSDGFGFAPQADGSYIKIPQVGVVEVGDDVEIGSNTSIDRATMGSTSIGDGSKIDNLVQIAHNCHIGRHTVVAAQAGISGSVSIGSNCMIGGQAGFAGHLSIADRTHVAAQSGISKSVTSSGQAYRGYPAQPLREQLRQEVLVRNLGAMKARLDALEAELEKLRDVQ</sequence>
<keyword evidence="6 7" id="KW-0012">Acyltransferase</keyword>
<dbReference type="Pfam" id="PF04613">
    <property type="entry name" value="LpxD"/>
    <property type="match status" value="1"/>
</dbReference>
<feature type="active site" description="Proton acceptor" evidence="7">
    <location>
        <position position="246"/>
    </location>
</feature>
<comment type="pathway">
    <text evidence="7">Bacterial outer membrane biogenesis; LPS lipid A biosynthesis.</text>
</comment>
<gene>
    <name evidence="7 10" type="primary">lpxD</name>
    <name evidence="10" type="ORF">INT08_03680</name>
</gene>
<dbReference type="InterPro" id="IPR007691">
    <property type="entry name" value="LpxD"/>
</dbReference>
<comment type="function">
    <text evidence="7">Catalyzes the N-acylation of UDP-3-O-acylglucosamine using 3-hydroxyacyl-ACP as the acyl donor. Is involved in the biosynthesis of lipid A, a phosphorylated glycolipid that anchors the lipopolysaccharide to the outer membrane of the cell.</text>
</comment>
<dbReference type="Pfam" id="PF00132">
    <property type="entry name" value="Hexapep"/>
    <property type="match status" value="2"/>
</dbReference>
<comment type="subunit">
    <text evidence="7">Homotrimer.</text>
</comment>
<evidence type="ECO:0000313" key="10">
    <source>
        <dbReference type="EMBL" id="MBF0636282.1"/>
    </source>
</evidence>
<evidence type="ECO:0000256" key="4">
    <source>
        <dbReference type="ARBA" id="ARBA00022737"/>
    </source>
</evidence>
<evidence type="ECO:0000256" key="2">
    <source>
        <dbReference type="ARBA" id="ARBA00022556"/>
    </source>
</evidence>
<dbReference type="InterPro" id="IPR001451">
    <property type="entry name" value="Hexapep"/>
</dbReference>
<dbReference type="PROSITE" id="PS00101">
    <property type="entry name" value="HEXAPEP_TRANSFERASES"/>
    <property type="match status" value="1"/>
</dbReference>
<dbReference type="PANTHER" id="PTHR43378">
    <property type="entry name" value="UDP-3-O-ACYLGLUCOSAMINE N-ACYLTRANSFERASE"/>
    <property type="match status" value="1"/>
</dbReference>
<dbReference type="Gene3D" id="3.40.1390.10">
    <property type="entry name" value="MurE/MurF, N-terminal domain"/>
    <property type="match status" value="1"/>
</dbReference>
<dbReference type="SUPFAM" id="SSF51161">
    <property type="entry name" value="Trimeric LpxA-like enzymes"/>
    <property type="match status" value="1"/>
</dbReference>
<evidence type="ECO:0000259" key="9">
    <source>
        <dbReference type="Pfam" id="PF04613"/>
    </source>
</evidence>
<keyword evidence="1 7" id="KW-0444">Lipid biosynthesis</keyword>
<evidence type="ECO:0000256" key="5">
    <source>
        <dbReference type="ARBA" id="ARBA00023098"/>
    </source>
</evidence>
<dbReference type="GO" id="GO:0103118">
    <property type="term" value="F:UDP-3-O-[(3R)-3-hydroxyacyl]-glucosamine N-acyltransferase activity"/>
    <property type="evidence" value="ECO:0007669"/>
    <property type="project" value="UniProtKB-EC"/>
</dbReference>
<dbReference type="RefSeq" id="WP_175186753.1">
    <property type="nucleotide sequence ID" value="NZ_JABVZQ010000001.1"/>
</dbReference>
<evidence type="ECO:0000313" key="11">
    <source>
        <dbReference type="Proteomes" id="UP000619838"/>
    </source>
</evidence>
<feature type="domain" description="UDP-3-O-[3-hydroxymyristoyl] glucosamine N-acyltransferase non-repeat region" evidence="9">
    <location>
        <begin position="24"/>
        <end position="93"/>
    </location>
</feature>
<keyword evidence="5 7" id="KW-0443">Lipid metabolism</keyword>
<dbReference type="InterPro" id="IPR018357">
    <property type="entry name" value="Hexapep_transf_CS"/>
</dbReference>
<feature type="coiled-coil region" evidence="8">
    <location>
        <begin position="323"/>
        <end position="350"/>
    </location>
</feature>
<dbReference type="NCBIfam" id="NF002060">
    <property type="entry name" value="PRK00892.1"/>
    <property type="match status" value="1"/>
</dbReference>